<dbReference type="EMBL" id="WIQW01000012">
    <property type="protein sequence ID" value="KAF3106484.1"/>
    <property type="molecule type" value="Genomic_DNA"/>
</dbReference>
<name>A0A7C8JPU7_ORBOL</name>
<evidence type="ECO:0000313" key="2">
    <source>
        <dbReference type="Proteomes" id="UP000475325"/>
    </source>
</evidence>
<reference evidence="1 2" key="1">
    <citation type="submission" date="2019-06" db="EMBL/GenBank/DDBJ databases">
        <authorList>
            <person name="Palmer J.M."/>
        </authorList>
    </citation>
    <scope>NUCLEOTIDE SEQUENCE [LARGE SCALE GENOMIC DNA]</scope>
    <source>
        <strain evidence="1 2">TWF102</strain>
    </source>
</reference>
<proteinExistence type="predicted"/>
<protein>
    <submittedName>
        <fullName evidence="1">Uncharacterized protein</fullName>
    </submittedName>
</protein>
<sequence>MLRYIIRYHQRRFKEVLIPTAQCYVHDKSHLNQFHKSLVRKCCHMQSDRLRSPKTTSVRTECGLHPTRRYI</sequence>
<accession>A0A7C8JPU7</accession>
<dbReference type="AlphaFoldDB" id="A0A7C8JPU7"/>
<evidence type="ECO:0000313" key="1">
    <source>
        <dbReference type="EMBL" id="KAF3106484.1"/>
    </source>
</evidence>
<gene>
    <name evidence="1" type="ORF">TWF102_001434</name>
</gene>
<organism evidence="1 2">
    <name type="scientific">Orbilia oligospora</name>
    <name type="common">Nematode-trapping fungus</name>
    <name type="synonym">Arthrobotrys oligospora</name>
    <dbReference type="NCBI Taxonomy" id="2813651"/>
    <lineage>
        <taxon>Eukaryota</taxon>
        <taxon>Fungi</taxon>
        <taxon>Dikarya</taxon>
        <taxon>Ascomycota</taxon>
        <taxon>Pezizomycotina</taxon>
        <taxon>Orbiliomycetes</taxon>
        <taxon>Orbiliales</taxon>
        <taxon>Orbiliaceae</taxon>
        <taxon>Orbilia</taxon>
    </lineage>
</organism>
<dbReference type="Proteomes" id="UP000475325">
    <property type="component" value="Unassembled WGS sequence"/>
</dbReference>
<comment type="caution">
    <text evidence="1">The sequence shown here is derived from an EMBL/GenBank/DDBJ whole genome shotgun (WGS) entry which is preliminary data.</text>
</comment>